<dbReference type="RefSeq" id="WP_016867623.1">
    <property type="nucleotide sequence ID" value="NZ_CAWNVR010000705.1"/>
</dbReference>
<keyword evidence="2" id="KW-1185">Reference proteome</keyword>
<dbReference type="Gene3D" id="3.40.1440.10">
    <property type="entry name" value="GIY-YIG endonuclease"/>
    <property type="match status" value="1"/>
</dbReference>
<name>A0A2N6K7Y7_FISMU</name>
<dbReference type="EMBL" id="NRQW01000065">
    <property type="protein sequence ID" value="PLZ93523.1"/>
    <property type="molecule type" value="Genomic_DNA"/>
</dbReference>
<gene>
    <name evidence="1" type="ORF">CEN44_03000</name>
</gene>
<comment type="caution">
    <text evidence="1">The sequence shown here is derived from an EMBL/GenBank/DDBJ whole genome shotgun (WGS) entry which is preliminary data.</text>
</comment>
<sequence>MSSGIYAIAHIGNLKLFVGEASKLSQKWPPMLAQLNSGKFPHAMLQQVWTTEGGKRHFSFHTKAEIIGDLDILGIEELLAETAT</sequence>
<dbReference type="AlphaFoldDB" id="A0A2N6K7Y7"/>
<accession>A0A2N6K7Y7</accession>
<evidence type="ECO:0008006" key="3">
    <source>
        <dbReference type="Google" id="ProtNLM"/>
    </source>
</evidence>
<dbReference type="InterPro" id="IPR035901">
    <property type="entry name" value="GIY-YIG_endonuc_sf"/>
</dbReference>
<organism evidence="1 2">
    <name type="scientific">Fischerella muscicola CCMEE 5323</name>
    <dbReference type="NCBI Taxonomy" id="2019572"/>
    <lineage>
        <taxon>Bacteria</taxon>
        <taxon>Bacillati</taxon>
        <taxon>Cyanobacteriota</taxon>
        <taxon>Cyanophyceae</taxon>
        <taxon>Nostocales</taxon>
        <taxon>Hapalosiphonaceae</taxon>
        <taxon>Fischerella</taxon>
    </lineage>
</organism>
<protein>
    <recommendedName>
        <fullName evidence="3">GIY-YIG nuclease family protein</fullName>
    </recommendedName>
</protein>
<evidence type="ECO:0000313" key="2">
    <source>
        <dbReference type="Proteomes" id="UP000235036"/>
    </source>
</evidence>
<proteinExistence type="predicted"/>
<dbReference type="Proteomes" id="UP000235036">
    <property type="component" value="Unassembled WGS sequence"/>
</dbReference>
<reference evidence="1 2" key="1">
    <citation type="submission" date="2017-08" db="EMBL/GenBank/DDBJ databases">
        <title>Genomes of Fischerella (Mastigocladus) sp. strains.</title>
        <authorList>
            <person name="Miller S.R."/>
        </authorList>
    </citation>
    <scope>NUCLEOTIDE SEQUENCE [LARGE SCALE GENOMIC DNA]</scope>
    <source>
        <strain evidence="1 2">CCMEE 5323</strain>
    </source>
</reference>
<evidence type="ECO:0000313" key="1">
    <source>
        <dbReference type="EMBL" id="PLZ93523.1"/>
    </source>
</evidence>